<organism evidence="1 2">
    <name type="scientific">Brucella rhizosphaerae</name>
    <dbReference type="NCBI Taxonomy" id="571254"/>
    <lineage>
        <taxon>Bacteria</taxon>
        <taxon>Pseudomonadati</taxon>
        <taxon>Pseudomonadota</taxon>
        <taxon>Alphaproteobacteria</taxon>
        <taxon>Hyphomicrobiales</taxon>
        <taxon>Brucellaceae</taxon>
        <taxon>Brucella/Ochrobactrum group</taxon>
        <taxon>Brucella</taxon>
    </lineage>
</organism>
<evidence type="ECO:0000313" key="1">
    <source>
        <dbReference type="EMBL" id="OYR11138.1"/>
    </source>
</evidence>
<comment type="caution">
    <text evidence="1">The sequence shown here is derived from an EMBL/GenBank/DDBJ whole genome shotgun (WGS) entry which is preliminary data.</text>
</comment>
<protein>
    <submittedName>
        <fullName evidence="1">Uncharacterized protein</fullName>
    </submittedName>
</protein>
<sequence length="39" mass="4283">MTFETASQMLRGSNIKLNPWFAASNRCSATVFGAFAREA</sequence>
<name>A0A256F8K3_9HYPH</name>
<proteinExistence type="predicted"/>
<gene>
    <name evidence="1" type="ORF">CEV32_1435</name>
</gene>
<dbReference type="Proteomes" id="UP000216345">
    <property type="component" value="Unassembled WGS sequence"/>
</dbReference>
<dbReference type="EMBL" id="NNRK01000033">
    <property type="protein sequence ID" value="OYR11138.1"/>
    <property type="molecule type" value="Genomic_DNA"/>
</dbReference>
<keyword evidence="2" id="KW-1185">Reference proteome</keyword>
<reference evidence="1 2" key="1">
    <citation type="submission" date="2017-07" db="EMBL/GenBank/DDBJ databases">
        <title>Phylogenetic study on the rhizospheric bacterium Ochrobactrum sp. A44.</title>
        <authorList>
            <person name="Krzyzanowska D.M."/>
            <person name="Ossowicki A."/>
            <person name="Rajewska M."/>
            <person name="Maciag T."/>
            <person name="Kaczynski Z."/>
            <person name="Czerwicka M."/>
            <person name="Jafra S."/>
        </authorList>
    </citation>
    <scope>NUCLEOTIDE SEQUENCE [LARGE SCALE GENOMIC DNA]</scope>
    <source>
        <strain evidence="1 2">PR17</strain>
    </source>
</reference>
<evidence type="ECO:0000313" key="2">
    <source>
        <dbReference type="Proteomes" id="UP000216345"/>
    </source>
</evidence>
<dbReference type="AlphaFoldDB" id="A0A256F8K3"/>
<accession>A0A256F8K3</accession>